<dbReference type="RefSeq" id="WP_275595877.1">
    <property type="nucleotide sequence ID" value="NZ_CP102381.1"/>
</dbReference>
<feature type="compositionally biased region" description="Basic and acidic residues" evidence="2">
    <location>
        <begin position="125"/>
        <end position="139"/>
    </location>
</feature>
<feature type="coiled-coil region" evidence="1">
    <location>
        <begin position="73"/>
        <end position="100"/>
    </location>
</feature>
<sequence length="139" mass="16018">MFLIFSRHRFLQRFTQVNIVATATGQLVPTDKSRTSQSVKASKVLPITQKGMQSSHKLLDRSLTSEYQFLQIKQNFIEQIQELKIESTELEQIRESTNKAWVLGSDYFKEKIAKQLNRATAPKAKGGDRKSKRFKNEKA</sequence>
<dbReference type="Proteomes" id="UP001222275">
    <property type="component" value="Chromosome"/>
</dbReference>
<reference evidence="3 4" key="1">
    <citation type="submission" date="2022-06" db="EMBL/GenBank/DDBJ databases">
        <title>Thiomicrohabdus sp. nov, an obligately chemolithoautotrophic, sulfur-oxidizing bacterium isolated from beach of Guanyin Mountain. Amoy.</title>
        <authorList>
            <person name="Zhu H."/>
        </authorList>
    </citation>
    <scope>NUCLEOTIDE SEQUENCE [LARGE SCALE GENOMIC DNA]</scope>
    <source>
        <strain evidence="3 4">XGS-01</strain>
    </source>
</reference>
<evidence type="ECO:0008006" key="5">
    <source>
        <dbReference type="Google" id="ProtNLM"/>
    </source>
</evidence>
<name>A0ABY8CCC5_9GAMM</name>
<accession>A0ABY8CCC5</accession>
<feature type="region of interest" description="Disordered" evidence="2">
    <location>
        <begin position="118"/>
        <end position="139"/>
    </location>
</feature>
<evidence type="ECO:0000313" key="3">
    <source>
        <dbReference type="EMBL" id="WEJ63620.1"/>
    </source>
</evidence>
<evidence type="ECO:0000313" key="4">
    <source>
        <dbReference type="Proteomes" id="UP001222275"/>
    </source>
</evidence>
<keyword evidence="1" id="KW-0175">Coiled coil</keyword>
<proteinExistence type="predicted"/>
<protein>
    <recommendedName>
        <fullName evidence="5">Transposase</fullName>
    </recommendedName>
</protein>
<gene>
    <name evidence="3" type="ORF">NR989_05030</name>
</gene>
<evidence type="ECO:0000256" key="2">
    <source>
        <dbReference type="SAM" id="MobiDB-lite"/>
    </source>
</evidence>
<evidence type="ECO:0000256" key="1">
    <source>
        <dbReference type="SAM" id="Coils"/>
    </source>
</evidence>
<keyword evidence="4" id="KW-1185">Reference proteome</keyword>
<organism evidence="3 4">
    <name type="scientific">Thiomicrorhabdus lithotrophica</name>
    <dbReference type="NCBI Taxonomy" id="2949997"/>
    <lineage>
        <taxon>Bacteria</taxon>
        <taxon>Pseudomonadati</taxon>
        <taxon>Pseudomonadota</taxon>
        <taxon>Gammaproteobacteria</taxon>
        <taxon>Thiotrichales</taxon>
        <taxon>Piscirickettsiaceae</taxon>
        <taxon>Thiomicrorhabdus</taxon>
    </lineage>
</organism>
<dbReference type="EMBL" id="CP102381">
    <property type="protein sequence ID" value="WEJ63620.1"/>
    <property type="molecule type" value="Genomic_DNA"/>
</dbReference>